<organism evidence="2 3">
    <name type="scientific">Candidatus Electronema aureum</name>
    <dbReference type="NCBI Taxonomy" id="2005002"/>
    <lineage>
        <taxon>Bacteria</taxon>
        <taxon>Pseudomonadati</taxon>
        <taxon>Thermodesulfobacteriota</taxon>
        <taxon>Desulfobulbia</taxon>
        <taxon>Desulfobulbales</taxon>
        <taxon>Desulfobulbaceae</taxon>
        <taxon>Candidatus Electronema</taxon>
    </lineage>
</organism>
<evidence type="ECO:0000313" key="2">
    <source>
        <dbReference type="EMBL" id="TAA75535.1"/>
    </source>
</evidence>
<gene>
    <name evidence="2" type="ORF">CDV28_10690</name>
</gene>
<keyword evidence="1" id="KW-0812">Transmembrane</keyword>
<dbReference type="Proteomes" id="UP000316238">
    <property type="component" value="Unassembled WGS sequence"/>
</dbReference>
<sequence>MPSPFTPDQLASLSLQIDQQLRELHDAPPCAEVKSGEPDKQDIPERLPVQWRMIKNITKEEPRSFWRRFKQAAHSDLCDESGVLNAQWKKYRNLSSKSVLESFGAILVAMGFAGTALQLLAMALVVIVLHLGCKVICEEE</sequence>
<reference evidence="2" key="1">
    <citation type="submission" date="2017-07" db="EMBL/GenBank/DDBJ databases">
        <title>The cable genome - Insights into the physiology and evolution of filamentous bacteria capable of sulfide oxidation via long distance electron transfer.</title>
        <authorList>
            <person name="Thorup C."/>
            <person name="Bjerg J.T."/>
            <person name="Schreiber L."/>
            <person name="Nielsen L.P."/>
            <person name="Kjeldsen K.U."/>
            <person name="Boesen T."/>
            <person name="Boggild A."/>
            <person name="Meysman F."/>
            <person name="Geelhoed J."/>
            <person name="Schramm A."/>
        </authorList>
    </citation>
    <scope>NUCLEOTIDE SEQUENCE [LARGE SCALE GENOMIC DNA]</scope>
    <source>
        <strain evidence="2">GS</strain>
    </source>
</reference>
<keyword evidence="1" id="KW-1133">Transmembrane helix</keyword>
<evidence type="ECO:0000256" key="1">
    <source>
        <dbReference type="SAM" id="Phobius"/>
    </source>
</evidence>
<dbReference type="AlphaFoldDB" id="A0A521G3D5"/>
<comment type="caution">
    <text evidence="2">The sequence shown here is derived from an EMBL/GenBank/DDBJ whole genome shotgun (WGS) entry which is preliminary data.</text>
</comment>
<proteinExistence type="predicted"/>
<dbReference type="EMBL" id="NQJD01000006">
    <property type="protein sequence ID" value="TAA75535.1"/>
    <property type="molecule type" value="Genomic_DNA"/>
</dbReference>
<feature type="transmembrane region" description="Helical" evidence="1">
    <location>
        <begin position="99"/>
        <end position="132"/>
    </location>
</feature>
<evidence type="ECO:0000313" key="3">
    <source>
        <dbReference type="Proteomes" id="UP000316238"/>
    </source>
</evidence>
<keyword evidence="3" id="KW-1185">Reference proteome</keyword>
<protein>
    <submittedName>
        <fullName evidence="2">Uncharacterized protein</fullName>
    </submittedName>
</protein>
<keyword evidence="1" id="KW-0472">Membrane</keyword>
<name>A0A521G3D5_9BACT</name>
<accession>A0A521G3D5</accession>